<evidence type="ECO:0000256" key="5">
    <source>
        <dbReference type="ARBA" id="ARBA00023136"/>
    </source>
</evidence>
<dbReference type="Pfam" id="PF02653">
    <property type="entry name" value="BPD_transp_2"/>
    <property type="match status" value="1"/>
</dbReference>
<reference evidence="7" key="1">
    <citation type="journal article" date="2014" name="Front. Microbiol.">
        <title>High frequency of phylogenetically diverse reductive dehalogenase-homologous genes in deep subseafloor sedimentary metagenomes.</title>
        <authorList>
            <person name="Kawai M."/>
            <person name="Futagami T."/>
            <person name="Toyoda A."/>
            <person name="Takaki Y."/>
            <person name="Nishi S."/>
            <person name="Hori S."/>
            <person name="Arai W."/>
            <person name="Tsubouchi T."/>
            <person name="Morono Y."/>
            <person name="Uchiyama I."/>
            <person name="Ito T."/>
            <person name="Fujiyama A."/>
            <person name="Inagaki F."/>
            <person name="Takami H."/>
        </authorList>
    </citation>
    <scope>NUCLEOTIDE SEQUENCE</scope>
    <source>
        <strain evidence="7">Expedition CK06-06</strain>
    </source>
</reference>
<keyword evidence="3 6" id="KW-0812">Transmembrane</keyword>
<feature type="transmembrane region" description="Helical" evidence="6">
    <location>
        <begin position="90"/>
        <end position="111"/>
    </location>
</feature>
<comment type="caution">
    <text evidence="7">The sequence shown here is derived from an EMBL/GenBank/DDBJ whole genome shotgun (WGS) entry which is preliminary data.</text>
</comment>
<proteinExistence type="predicted"/>
<evidence type="ECO:0000256" key="1">
    <source>
        <dbReference type="ARBA" id="ARBA00004651"/>
    </source>
</evidence>
<gene>
    <name evidence="7" type="ORF">S01H4_59718</name>
</gene>
<evidence type="ECO:0008006" key="8">
    <source>
        <dbReference type="Google" id="ProtNLM"/>
    </source>
</evidence>
<evidence type="ECO:0000256" key="3">
    <source>
        <dbReference type="ARBA" id="ARBA00022692"/>
    </source>
</evidence>
<feature type="transmembrane region" description="Helical" evidence="6">
    <location>
        <begin position="118"/>
        <end position="138"/>
    </location>
</feature>
<sequence length="187" mass="20197">MRFLKRIIGQREFSIFVIVVAIFIIMSFTSPYFLTKTNIHSLVLALSVTAIIAVGMTNLLISGGFDLSVGSVVGFTGIVAALLVKKAGMPLVLAIIITLVLGALIGLFNGFMVSKVGINPFIVTLAGLSLFRGLTYIVNRGQQVAQLGDAFNSIGQAVFLDVQLPIYYALLFVIIGDVLLRKNKFLR</sequence>
<evidence type="ECO:0000256" key="4">
    <source>
        <dbReference type="ARBA" id="ARBA00022989"/>
    </source>
</evidence>
<protein>
    <recommendedName>
        <fullName evidence="8">ABC transporter permease</fullName>
    </recommendedName>
</protein>
<dbReference type="PANTHER" id="PTHR32196">
    <property type="entry name" value="ABC TRANSPORTER PERMEASE PROTEIN YPHD-RELATED-RELATED"/>
    <property type="match status" value="1"/>
</dbReference>
<evidence type="ECO:0000256" key="6">
    <source>
        <dbReference type="SAM" id="Phobius"/>
    </source>
</evidence>
<name>X1DQZ5_9ZZZZ</name>
<organism evidence="7">
    <name type="scientific">marine sediment metagenome</name>
    <dbReference type="NCBI Taxonomy" id="412755"/>
    <lineage>
        <taxon>unclassified sequences</taxon>
        <taxon>metagenomes</taxon>
        <taxon>ecological metagenomes</taxon>
    </lineage>
</organism>
<keyword evidence="5 6" id="KW-0472">Membrane</keyword>
<dbReference type="GO" id="GO:0022857">
    <property type="term" value="F:transmembrane transporter activity"/>
    <property type="evidence" value="ECO:0007669"/>
    <property type="project" value="InterPro"/>
</dbReference>
<feature type="non-terminal residue" evidence="7">
    <location>
        <position position="187"/>
    </location>
</feature>
<feature type="transmembrane region" description="Helical" evidence="6">
    <location>
        <begin position="12"/>
        <end position="33"/>
    </location>
</feature>
<accession>X1DQZ5</accession>
<evidence type="ECO:0000313" key="7">
    <source>
        <dbReference type="EMBL" id="GAH10670.1"/>
    </source>
</evidence>
<dbReference type="InterPro" id="IPR001851">
    <property type="entry name" value="ABC_transp_permease"/>
</dbReference>
<dbReference type="EMBL" id="BART01035071">
    <property type="protein sequence ID" value="GAH10670.1"/>
    <property type="molecule type" value="Genomic_DNA"/>
</dbReference>
<keyword evidence="2" id="KW-1003">Cell membrane</keyword>
<evidence type="ECO:0000256" key="2">
    <source>
        <dbReference type="ARBA" id="ARBA00022475"/>
    </source>
</evidence>
<dbReference type="AlphaFoldDB" id="X1DQZ5"/>
<feature type="transmembrane region" description="Helical" evidence="6">
    <location>
        <begin position="39"/>
        <end position="60"/>
    </location>
</feature>
<comment type="subcellular location">
    <subcellularLocation>
        <location evidence="1">Cell membrane</location>
        <topology evidence="1">Multi-pass membrane protein</topology>
    </subcellularLocation>
</comment>
<dbReference type="GO" id="GO:0005886">
    <property type="term" value="C:plasma membrane"/>
    <property type="evidence" value="ECO:0007669"/>
    <property type="project" value="UniProtKB-SubCell"/>
</dbReference>
<feature type="transmembrane region" description="Helical" evidence="6">
    <location>
        <begin position="158"/>
        <end position="180"/>
    </location>
</feature>
<feature type="transmembrane region" description="Helical" evidence="6">
    <location>
        <begin position="67"/>
        <end position="84"/>
    </location>
</feature>
<keyword evidence="4 6" id="KW-1133">Transmembrane helix</keyword>